<dbReference type="CDD" id="cd08916">
    <property type="entry name" value="TrHb3_P"/>
    <property type="match status" value="1"/>
</dbReference>
<dbReference type="InterPro" id="IPR012292">
    <property type="entry name" value="Globin/Proto"/>
</dbReference>
<evidence type="ECO:0000313" key="2">
    <source>
        <dbReference type="Proteomes" id="UP000199138"/>
    </source>
</evidence>
<organism evidence="1 2">
    <name type="scientific">Pustulibacterium marinum</name>
    <dbReference type="NCBI Taxonomy" id="1224947"/>
    <lineage>
        <taxon>Bacteria</taxon>
        <taxon>Pseudomonadati</taxon>
        <taxon>Bacteroidota</taxon>
        <taxon>Flavobacteriia</taxon>
        <taxon>Flavobacteriales</taxon>
        <taxon>Flavobacteriaceae</taxon>
        <taxon>Pustulibacterium</taxon>
    </lineage>
</organism>
<protein>
    <submittedName>
        <fullName evidence="1">Hemoglobin</fullName>
    </submittedName>
</protein>
<dbReference type="AlphaFoldDB" id="A0A1I7I3E6"/>
<dbReference type="Proteomes" id="UP000199138">
    <property type="component" value="Unassembled WGS sequence"/>
</dbReference>
<accession>A0A1I7I3E6</accession>
<name>A0A1I7I3E6_9FLAO</name>
<dbReference type="GO" id="GO:0020037">
    <property type="term" value="F:heme binding"/>
    <property type="evidence" value="ECO:0007669"/>
    <property type="project" value="InterPro"/>
</dbReference>
<dbReference type="SUPFAM" id="SSF46458">
    <property type="entry name" value="Globin-like"/>
    <property type="match status" value="1"/>
</dbReference>
<keyword evidence="2" id="KW-1185">Reference proteome</keyword>
<dbReference type="InterPro" id="IPR009050">
    <property type="entry name" value="Globin-like_sf"/>
</dbReference>
<gene>
    <name evidence="1" type="ORF">SAMN05216480_112130</name>
</gene>
<dbReference type="EMBL" id="FPBK01000012">
    <property type="protein sequence ID" value="SFU67427.1"/>
    <property type="molecule type" value="Genomic_DNA"/>
</dbReference>
<reference evidence="1 2" key="1">
    <citation type="submission" date="2016-10" db="EMBL/GenBank/DDBJ databases">
        <authorList>
            <person name="de Groot N.N."/>
        </authorList>
    </citation>
    <scope>NUCLEOTIDE SEQUENCE [LARGE SCALE GENOMIC DNA]</scope>
    <source>
        <strain evidence="1 2">CGMCC 1.12333</strain>
    </source>
</reference>
<dbReference type="GO" id="GO:0019825">
    <property type="term" value="F:oxygen binding"/>
    <property type="evidence" value="ECO:0007669"/>
    <property type="project" value="InterPro"/>
</dbReference>
<dbReference type="STRING" id="1224947.SAMN05216480_112130"/>
<dbReference type="OrthoDB" id="25954at2"/>
<evidence type="ECO:0000313" key="1">
    <source>
        <dbReference type="EMBL" id="SFU67427.1"/>
    </source>
</evidence>
<sequence length="142" mass="16675">MDTINNREDISKLVHTFYSKIRKNESLGPIFNSHIPEEEWPVHLEKLTDFWETNLFGIAKFKGSPSMKHINVDKNLNHSISQTHFGTWLQLWFETIDQLFEGELALKAKQSARKMSTGQFLTIWNNRPENKKPADNKDVYKK</sequence>
<dbReference type="RefSeq" id="WP_093025913.1">
    <property type="nucleotide sequence ID" value="NZ_FPBK01000012.1"/>
</dbReference>
<proteinExistence type="predicted"/>
<dbReference type="Gene3D" id="1.10.490.10">
    <property type="entry name" value="Globins"/>
    <property type="match status" value="1"/>
</dbReference>